<sequence>MEIMLLTPTALHRGMEPYKRLLGILLRPTCISLSVSNSYLNLAEPAGAVLLRAGRVPERTLLKLLEPLRKDLTGVVIGSEAHQQWRDFTASGHSVESLRQVHAVLQSVSPGLPAAWWDRWAPDTPASCRITPPPRGPAQSPEVASAAGPGPGPSGGIAPAEQGGGLGGASAAGADGPGGRGSAGAGAGAAGPPCSMATLFLQNYLDSLGSLNTFG</sequence>
<comment type="caution">
    <text evidence="2">The sequence shown here is derived from an EMBL/GenBank/DDBJ whole genome shotgun (WGS) entry which is preliminary data.</text>
</comment>
<feature type="region of interest" description="Disordered" evidence="1">
    <location>
        <begin position="127"/>
        <end position="191"/>
    </location>
</feature>
<evidence type="ECO:0000313" key="3">
    <source>
        <dbReference type="Proteomes" id="UP000236333"/>
    </source>
</evidence>
<accession>A0A2J7ZYQ3</accession>
<dbReference type="EMBL" id="PGGS01000311">
    <property type="protein sequence ID" value="PNH05376.1"/>
    <property type="molecule type" value="Genomic_DNA"/>
</dbReference>
<dbReference type="OrthoDB" id="527971at2759"/>
<organism evidence="2 3">
    <name type="scientific">Tetrabaena socialis</name>
    <dbReference type="NCBI Taxonomy" id="47790"/>
    <lineage>
        <taxon>Eukaryota</taxon>
        <taxon>Viridiplantae</taxon>
        <taxon>Chlorophyta</taxon>
        <taxon>core chlorophytes</taxon>
        <taxon>Chlorophyceae</taxon>
        <taxon>CS clade</taxon>
        <taxon>Chlamydomonadales</taxon>
        <taxon>Tetrabaenaceae</taxon>
        <taxon>Tetrabaena</taxon>
    </lineage>
</organism>
<evidence type="ECO:0000256" key="1">
    <source>
        <dbReference type="SAM" id="MobiDB-lite"/>
    </source>
</evidence>
<reference evidence="2 3" key="1">
    <citation type="journal article" date="2017" name="Mol. Biol. Evol.">
        <title>The 4-celled Tetrabaena socialis nuclear genome reveals the essential components for genetic control of cell number at the origin of multicellularity in the volvocine lineage.</title>
        <authorList>
            <person name="Featherston J."/>
            <person name="Arakaki Y."/>
            <person name="Hanschen E.R."/>
            <person name="Ferris P.J."/>
            <person name="Michod R.E."/>
            <person name="Olson B.J.S.C."/>
            <person name="Nozaki H."/>
            <person name="Durand P.M."/>
        </authorList>
    </citation>
    <scope>NUCLEOTIDE SEQUENCE [LARGE SCALE GENOMIC DNA]</scope>
    <source>
        <strain evidence="2 3">NIES-571</strain>
    </source>
</reference>
<dbReference type="Proteomes" id="UP000236333">
    <property type="component" value="Unassembled WGS sequence"/>
</dbReference>
<evidence type="ECO:0000313" key="2">
    <source>
        <dbReference type="EMBL" id="PNH05376.1"/>
    </source>
</evidence>
<dbReference type="AlphaFoldDB" id="A0A2J7ZYQ3"/>
<gene>
    <name evidence="2" type="ORF">TSOC_008361</name>
</gene>
<proteinExistence type="predicted"/>
<protein>
    <submittedName>
        <fullName evidence="2">Uncharacterized protein</fullName>
    </submittedName>
</protein>
<keyword evidence="3" id="KW-1185">Reference proteome</keyword>
<feature type="compositionally biased region" description="Gly residues" evidence="1">
    <location>
        <begin position="162"/>
        <end position="189"/>
    </location>
</feature>
<name>A0A2J7ZYQ3_9CHLO</name>